<sequence length="172" mass="19412">MASTPYTIHSRHTTWSKSKPQSSKGKPREGGILLSVGRTGNVLAVHPQEACMRPGLEVMDSRFNADPRSILIEVKEHSMLKRLQPMTAAPKPHNAWKYCKFHKQNGHTAAEVELPDKGQIDIFLKREPRFLRKERELACLEPRKEECSIEIVATIAGGYVKGITRSSWKGVR</sequence>
<proteinExistence type="predicted"/>
<dbReference type="AlphaFoldDB" id="A0A9Q1KLI6"/>
<reference evidence="2" key="1">
    <citation type="submission" date="2022-04" db="EMBL/GenBank/DDBJ databases">
        <title>Carnegiea gigantea Genome sequencing and assembly v2.</title>
        <authorList>
            <person name="Copetti D."/>
            <person name="Sanderson M.J."/>
            <person name="Burquez A."/>
            <person name="Wojciechowski M.F."/>
        </authorList>
    </citation>
    <scope>NUCLEOTIDE SEQUENCE</scope>
    <source>
        <strain evidence="2">SGP5-SGP5p</strain>
        <tissue evidence="2">Aerial part</tissue>
    </source>
</reference>
<evidence type="ECO:0000313" key="3">
    <source>
        <dbReference type="Proteomes" id="UP001153076"/>
    </source>
</evidence>
<keyword evidence="3" id="KW-1185">Reference proteome</keyword>
<dbReference type="EMBL" id="JAKOGI010000084">
    <property type="protein sequence ID" value="KAJ8444857.1"/>
    <property type="molecule type" value="Genomic_DNA"/>
</dbReference>
<protein>
    <submittedName>
        <fullName evidence="2">Uncharacterized protein</fullName>
    </submittedName>
</protein>
<name>A0A9Q1KLI6_9CARY</name>
<accession>A0A9Q1KLI6</accession>
<feature type="region of interest" description="Disordered" evidence="1">
    <location>
        <begin position="1"/>
        <end position="31"/>
    </location>
</feature>
<organism evidence="2 3">
    <name type="scientific">Carnegiea gigantea</name>
    <dbReference type="NCBI Taxonomy" id="171969"/>
    <lineage>
        <taxon>Eukaryota</taxon>
        <taxon>Viridiplantae</taxon>
        <taxon>Streptophyta</taxon>
        <taxon>Embryophyta</taxon>
        <taxon>Tracheophyta</taxon>
        <taxon>Spermatophyta</taxon>
        <taxon>Magnoliopsida</taxon>
        <taxon>eudicotyledons</taxon>
        <taxon>Gunneridae</taxon>
        <taxon>Pentapetalae</taxon>
        <taxon>Caryophyllales</taxon>
        <taxon>Cactineae</taxon>
        <taxon>Cactaceae</taxon>
        <taxon>Cactoideae</taxon>
        <taxon>Echinocereeae</taxon>
        <taxon>Carnegiea</taxon>
    </lineage>
</organism>
<dbReference type="Proteomes" id="UP001153076">
    <property type="component" value="Unassembled WGS sequence"/>
</dbReference>
<evidence type="ECO:0000313" key="2">
    <source>
        <dbReference type="EMBL" id="KAJ8444857.1"/>
    </source>
</evidence>
<dbReference type="OrthoDB" id="1752268at2759"/>
<evidence type="ECO:0000256" key="1">
    <source>
        <dbReference type="SAM" id="MobiDB-lite"/>
    </source>
</evidence>
<gene>
    <name evidence="2" type="ORF">Cgig2_029788</name>
</gene>
<comment type="caution">
    <text evidence="2">The sequence shown here is derived from an EMBL/GenBank/DDBJ whole genome shotgun (WGS) entry which is preliminary data.</text>
</comment>